<evidence type="ECO:0000256" key="10">
    <source>
        <dbReference type="HAMAP-Rule" id="MF_01043"/>
    </source>
</evidence>
<evidence type="ECO:0000256" key="9">
    <source>
        <dbReference type="ARBA" id="ARBA00023264"/>
    </source>
</evidence>
<keyword evidence="1 10" id="KW-1003">Cell membrane</keyword>
<dbReference type="EMBL" id="BANI01000014">
    <property type="protein sequence ID" value="GAN95182.1"/>
    <property type="molecule type" value="Genomic_DNA"/>
</dbReference>
<keyword evidence="9 10" id="KW-1208">Phospholipid metabolism</keyword>
<keyword evidence="6 10" id="KW-0443">Lipid metabolism</keyword>
<evidence type="ECO:0000256" key="3">
    <source>
        <dbReference type="ARBA" id="ARBA00022679"/>
    </source>
</evidence>
<dbReference type="UniPathway" id="UPA00085"/>
<dbReference type="PANTHER" id="PTHR30309:SF0">
    <property type="entry name" value="GLYCEROL-3-PHOSPHATE ACYLTRANSFERASE-RELATED"/>
    <property type="match status" value="1"/>
</dbReference>
<evidence type="ECO:0000256" key="2">
    <source>
        <dbReference type="ARBA" id="ARBA00022516"/>
    </source>
</evidence>
<dbReference type="InterPro" id="IPR003811">
    <property type="entry name" value="G3P_acylTferase_PlsY"/>
</dbReference>
<evidence type="ECO:0000256" key="5">
    <source>
        <dbReference type="ARBA" id="ARBA00022989"/>
    </source>
</evidence>
<proteinExistence type="inferred from homology"/>
<comment type="caution">
    <text evidence="11">The sequence shown here is derived from an EMBL/GenBank/DDBJ whole genome shotgun (WGS) entry which is preliminary data.</text>
</comment>
<dbReference type="GO" id="GO:0005886">
    <property type="term" value="C:plasma membrane"/>
    <property type="evidence" value="ECO:0007669"/>
    <property type="project" value="UniProtKB-SubCell"/>
</dbReference>
<keyword evidence="3 10" id="KW-0808">Transferase</keyword>
<comment type="catalytic activity">
    <reaction evidence="10">
        <text>an acyl phosphate + sn-glycerol 3-phosphate = a 1-acyl-sn-glycero-3-phosphate + phosphate</text>
        <dbReference type="Rhea" id="RHEA:34075"/>
        <dbReference type="ChEBI" id="CHEBI:43474"/>
        <dbReference type="ChEBI" id="CHEBI:57597"/>
        <dbReference type="ChEBI" id="CHEBI:57970"/>
        <dbReference type="ChEBI" id="CHEBI:59918"/>
        <dbReference type="EC" id="2.3.1.275"/>
    </reaction>
</comment>
<dbReference type="SMART" id="SM01207">
    <property type="entry name" value="G3P_acyltransf"/>
    <property type="match status" value="1"/>
</dbReference>
<comment type="function">
    <text evidence="10">Catalyzes the transfer of an acyl group from acyl-phosphate (acyl-PO(4)) to glycerol-3-phosphate (G3P) to form lysophosphatidic acid (LPA). This enzyme utilizes acyl-phosphate as fatty acyl donor, but not acyl-CoA or acyl-ACP.</text>
</comment>
<dbReference type="Pfam" id="PF02660">
    <property type="entry name" value="G3P_acyltransf"/>
    <property type="match status" value="1"/>
</dbReference>
<evidence type="ECO:0000313" key="12">
    <source>
        <dbReference type="Proteomes" id="UP000032675"/>
    </source>
</evidence>
<dbReference type="Proteomes" id="UP000032675">
    <property type="component" value="Unassembled WGS sequence"/>
</dbReference>
<dbReference type="AlphaFoldDB" id="A0A0D6PV20"/>
<comment type="subcellular location">
    <subcellularLocation>
        <location evidence="10">Cell membrane</location>
        <topology evidence="10">Multi-pass membrane protein</topology>
    </subcellularLocation>
</comment>
<dbReference type="GO" id="GO:0043772">
    <property type="term" value="F:acyl-phosphate glycerol-3-phosphate acyltransferase activity"/>
    <property type="evidence" value="ECO:0007669"/>
    <property type="project" value="UniProtKB-UniRule"/>
</dbReference>
<dbReference type="GO" id="GO:0008654">
    <property type="term" value="P:phospholipid biosynthetic process"/>
    <property type="evidence" value="ECO:0007669"/>
    <property type="project" value="UniProtKB-UniRule"/>
</dbReference>
<evidence type="ECO:0000313" key="11">
    <source>
        <dbReference type="EMBL" id="GAN95182.1"/>
    </source>
</evidence>
<evidence type="ECO:0000256" key="1">
    <source>
        <dbReference type="ARBA" id="ARBA00022475"/>
    </source>
</evidence>
<keyword evidence="4 10" id="KW-0812">Transmembrane</keyword>
<dbReference type="PANTHER" id="PTHR30309">
    <property type="entry name" value="INNER MEMBRANE PROTEIN YGIH"/>
    <property type="match status" value="1"/>
</dbReference>
<accession>A0A0D6PV20</accession>
<sequence>MIYGIPTYDMPLMAAVAFLSYLIGSIPFGLVLTALSGNGDIRKIGSGNIGATNVLRTGRKGLAAGTLALDGTKGAFAVFCAFVLCPFHTLAAESLAAIFAVAGHCFPVWLKFRGGKGVATGLGCILALMPGVGLCCCALWLIFAKVTRISSAGAIIAFAALPLLMIRPGRIDFSSPAYVAGCLIAAMILIRHHANITRLLKGTEPRIGQKSA</sequence>
<keyword evidence="5 10" id="KW-1133">Transmembrane helix</keyword>
<evidence type="ECO:0000256" key="8">
    <source>
        <dbReference type="ARBA" id="ARBA00023209"/>
    </source>
</evidence>
<keyword evidence="2 10" id="KW-0444">Lipid biosynthesis</keyword>
<reference evidence="11 12" key="1">
    <citation type="submission" date="2012-11" db="EMBL/GenBank/DDBJ databases">
        <title>Whole genome sequence of Gluconacetobacter europaeus NBRC3261.</title>
        <authorList>
            <person name="Azuma Y."/>
            <person name="Higashiura N."/>
            <person name="Hirakawa H."/>
            <person name="Matsushita K."/>
        </authorList>
    </citation>
    <scope>NUCLEOTIDE SEQUENCE [LARGE SCALE GENOMIC DNA]</scope>
    <source>
        <strain evidence="11 12">NBRC 3261</strain>
    </source>
</reference>
<evidence type="ECO:0000256" key="6">
    <source>
        <dbReference type="ARBA" id="ARBA00023098"/>
    </source>
</evidence>
<gene>
    <name evidence="10" type="primary">plsY</name>
    <name evidence="11" type="ORF">Geu3261_0014_031</name>
</gene>
<dbReference type="NCBIfam" id="TIGR00023">
    <property type="entry name" value="glycerol-3-phosphate 1-O-acyltransferase PlsY"/>
    <property type="match status" value="1"/>
</dbReference>
<name>A0A0D6PV20_KOMEU</name>
<comment type="similarity">
    <text evidence="10">Belongs to the PlsY family.</text>
</comment>
<feature type="transmembrane region" description="Helical" evidence="10">
    <location>
        <begin position="149"/>
        <end position="166"/>
    </location>
</feature>
<evidence type="ECO:0000256" key="4">
    <source>
        <dbReference type="ARBA" id="ARBA00022692"/>
    </source>
</evidence>
<organism evidence="11 12">
    <name type="scientific">Komagataeibacter europaeus NBRC 3261</name>
    <dbReference type="NCBI Taxonomy" id="1234669"/>
    <lineage>
        <taxon>Bacteria</taxon>
        <taxon>Pseudomonadati</taxon>
        <taxon>Pseudomonadota</taxon>
        <taxon>Alphaproteobacteria</taxon>
        <taxon>Acetobacterales</taxon>
        <taxon>Acetobacteraceae</taxon>
        <taxon>Komagataeibacter</taxon>
    </lineage>
</organism>
<comment type="pathway">
    <text evidence="10">Lipid metabolism; phospholipid metabolism.</text>
</comment>
<dbReference type="HAMAP" id="MF_01043">
    <property type="entry name" value="PlsY"/>
    <property type="match status" value="1"/>
</dbReference>
<comment type="subunit">
    <text evidence="10">Probably interacts with PlsX.</text>
</comment>
<keyword evidence="7 10" id="KW-0472">Membrane</keyword>
<dbReference type="RefSeq" id="WP_019084975.1">
    <property type="nucleotide sequence ID" value="NZ_BANI01000014.1"/>
</dbReference>
<dbReference type="EC" id="2.3.1.275" evidence="10"/>
<evidence type="ECO:0000256" key="7">
    <source>
        <dbReference type="ARBA" id="ARBA00023136"/>
    </source>
</evidence>
<feature type="transmembrane region" description="Helical" evidence="10">
    <location>
        <begin position="12"/>
        <end position="35"/>
    </location>
</feature>
<feature type="transmembrane region" description="Helical" evidence="10">
    <location>
        <begin position="178"/>
        <end position="194"/>
    </location>
</feature>
<protein>
    <recommendedName>
        <fullName evidence="10">Glycerol-3-phosphate acyltransferase</fullName>
    </recommendedName>
    <alternativeName>
        <fullName evidence="10">Acyl-PO4 G3P acyltransferase</fullName>
    </alternativeName>
    <alternativeName>
        <fullName evidence="10">Acyl-phosphate--glycerol-3-phosphate acyltransferase</fullName>
    </alternativeName>
    <alternativeName>
        <fullName evidence="10">G3P acyltransferase</fullName>
        <shortName evidence="10">GPAT</shortName>
        <ecNumber evidence="10">2.3.1.275</ecNumber>
    </alternativeName>
    <alternativeName>
        <fullName evidence="10">Lysophosphatidic acid synthase</fullName>
        <shortName evidence="10">LPA synthase</shortName>
    </alternativeName>
</protein>
<feature type="transmembrane region" description="Helical" evidence="10">
    <location>
        <begin position="122"/>
        <end position="143"/>
    </location>
</feature>
<keyword evidence="8 10" id="KW-0594">Phospholipid biosynthesis</keyword>